<evidence type="ECO:0000313" key="2">
    <source>
        <dbReference type="EMBL" id="NHE55391.1"/>
    </source>
</evidence>
<proteinExistence type="predicted"/>
<keyword evidence="1" id="KW-1133">Transmembrane helix</keyword>
<dbReference type="Proteomes" id="UP000649799">
    <property type="component" value="Unassembled WGS sequence"/>
</dbReference>
<gene>
    <name evidence="2" type="ORF">G9Q97_01030</name>
</gene>
<dbReference type="EMBL" id="JAANYN010000001">
    <property type="protein sequence ID" value="NHE55391.1"/>
    <property type="molecule type" value="Genomic_DNA"/>
</dbReference>
<name>A0ABX0H4B7_9BACT</name>
<keyword evidence="1" id="KW-0812">Transmembrane</keyword>
<organism evidence="2 3">
    <name type="scientific">Cyclobacterium plantarum</name>
    <dbReference type="NCBI Taxonomy" id="2716263"/>
    <lineage>
        <taxon>Bacteria</taxon>
        <taxon>Pseudomonadati</taxon>
        <taxon>Bacteroidota</taxon>
        <taxon>Cytophagia</taxon>
        <taxon>Cytophagales</taxon>
        <taxon>Cyclobacteriaceae</taxon>
        <taxon>Cyclobacterium</taxon>
    </lineage>
</organism>
<evidence type="ECO:0000313" key="3">
    <source>
        <dbReference type="Proteomes" id="UP000649799"/>
    </source>
</evidence>
<feature type="transmembrane region" description="Helical" evidence="1">
    <location>
        <begin position="33"/>
        <end position="56"/>
    </location>
</feature>
<comment type="caution">
    <text evidence="2">The sequence shown here is derived from an EMBL/GenBank/DDBJ whole genome shotgun (WGS) entry which is preliminary data.</text>
</comment>
<accession>A0ABX0H4B7</accession>
<keyword evidence="1" id="KW-0472">Membrane</keyword>
<reference evidence="2 3" key="1">
    <citation type="submission" date="2020-03" db="EMBL/GenBank/DDBJ databases">
        <title>Cyclobacterium plantarum sp. nov., a marine bacterium isolated from a coastal-marine wetland.</title>
        <authorList>
            <person name="Sanchez-Porro C."/>
            <person name="Ventosa A."/>
            <person name="Amoozegar M."/>
        </authorList>
    </citation>
    <scope>NUCLEOTIDE SEQUENCE [LARGE SCALE GENOMIC DNA]</scope>
    <source>
        <strain evidence="2 3">GBPx2</strain>
    </source>
</reference>
<protein>
    <submittedName>
        <fullName evidence="2">Uncharacterized protein</fullName>
    </submittedName>
</protein>
<sequence length="60" mass="6804">MNLNPTYHYLNRAGGTGFGGSIGDLQILKMQNIWEVGVLVVLKLIWTVNLFLANIFTKYF</sequence>
<keyword evidence="3" id="KW-1185">Reference proteome</keyword>
<evidence type="ECO:0000256" key="1">
    <source>
        <dbReference type="SAM" id="Phobius"/>
    </source>
</evidence>